<organism evidence="2 3">
    <name type="scientific">Triplophysa rosa</name>
    <name type="common">Cave loach</name>
    <dbReference type="NCBI Taxonomy" id="992332"/>
    <lineage>
        <taxon>Eukaryota</taxon>
        <taxon>Metazoa</taxon>
        <taxon>Chordata</taxon>
        <taxon>Craniata</taxon>
        <taxon>Vertebrata</taxon>
        <taxon>Euteleostomi</taxon>
        <taxon>Actinopterygii</taxon>
        <taxon>Neopterygii</taxon>
        <taxon>Teleostei</taxon>
        <taxon>Ostariophysi</taxon>
        <taxon>Cypriniformes</taxon>
        <taxon>Nemacheilidae</taxon>
        <taxon>Triplophysa</taxon>
    </lineage>
</organism>
<protein>
    <submittedName>
        <fullName evidence="2">Uncharacterized protein</fullName>
    </submittedName>
</protein>
<sequence length="189" mass="21015">MSCFNVFVSLIVALIQTEDPDRAHPGAFIFRLTLDQWRDWEEKLDWHLAVWSRLPIYATQACTQSPVYLTHLPPARQMALPAVPEESASLTPNSGISQLLPTKEVFMGAVGQRGEGNKGVQPSLLQEQRRGVFVLGEGPGAAAPQHSTCQLLPRSLQEPVSALESIREIAQKIRLPKLKLFVGEIQWLL</sequence>
<evidence type="ECO:0000313" key="3">
    <source>
        <dbReference type="Proteomes" id="UP001059041"/>
    </source>
</evidence>
<keyword evidence="1" id="KW-0732">Signal</keyword>
<dbReference type="AlphaFoldDB" id="A0A9W7T656"/>
<dbReference type="Proteomes" id="UP001059041">
    <property type="component" value="Linkage Group LG25"/>
</dbReference>
<evidence type="ECO:0000256" key="1">
    <source>
        <dbReference type="SAM" id="SignalP"/>
    </source>
</evidence>
<name>A0A9W7T656_TRIRA</name>
<comment type="caution">
    <text evidence="2">The sequence shown here is derived from an EMBL/GenBank/DDBJ whole genome shotgun (WGS) entry which is preliminary data.</text>
</comment>
<dbReference type="EMBL" id="JAFHDT010000025">
    <property type="protein sequence ID" value="KAI7790761.1"/>
    <property type="molecule type" value="Genomic_DNA"/>
</dbReference>
<keyword evidence="3" id="KW-1185">Reference proteome</keyword>
<gene>
    <name evidence="2" type="ORF">IRJ41_000537</name>
</gene>
<accession>A0A9W7T656</accession>
<feature type="signal peptide" evidence="1">
    <location>
        <begin position="1"/>
        <end position="17"/>
    </location>
</feature>
<reference evidence="2" key="1">
    <citation type="submission" date="2021-02" db="EMBL/GenBank/DDBJ databases">
        <title>Comparative genomics reveals that relaxation of natural selection precedes convergent phenotypic evolution of cavefish.</title>
        <authorList>
            <person name="Peng Z."/>
        </authorList>
    </citation>
    <scope>NUCLEOTIDE SEQUENCE</scope>
    <source>
        <tissue evidence="2">Muscle</tissue>
    </source>
</reference>
<proteinExistence type="predicted"/>
<evidence type="ECO:0000313" key="2">
    <source>
        <dbReference type="EMBL" id="KAI7790761.1"/>
    </source>
</evidence>
<feature type="chain" id="PRO_5040795561" evidence="1">
    <location>
        <begin position="18"/>
        <end position="189"/>
    </location>
</feature>